<protein>
    <submittedName>
        <fullName evidence="2">Acyl carrier protein</fullName>
    </submittedName>
</protein>
<dbReference type="InterPro" id="IPR036736">
    <property type="entry name" value="ACP-like_sf"/>
</dbReference>
<dbReference type="InterPro" id="IPR001633">
    <property type="entry name" value="EAL_dom"/>
</dbReference>
<dbReference type="RefSeq" id="WP_380565305.1">
    <property type="nucleotide sequence ID" value="NZ_JBEUKS010000005.1"/>
</dbReference>
<organism evidence="2 3">
    <name type="scientific">Streptacidiphilus jeojiensis</name>
    <dbReference type="NCBI Taxonomy" id="3229225"/>
    <lineage>
        <taxon>Bacteria</taxon>
        <taxon>Bacillati</taxon>
        <taxon>Actinomycetota</taxon>
        <taxon>Actinomycetes</taxon>
        <taxon>Kitasatosporales</taxon>
        <taxon>Streptomycetaceae</taxon>
        <taxon>Streptacidiphilus</taxon>
    </lineage>
</organism>
<feature type="domain" description="EAL" evidence="1">
    <location>
        <begin position="1"/>
        <end position="82"/>
    </location>
</feature>
<reference evidence="2 3" key="1">
    <citation type="submission" date="2024-06" db="EMBL/GenBank/DDBJ databases">
        <authorList>
            <person name="Lee S.D."/>
        </authorList>
    </citation>
    <scope>NUCLEOTIDE SEQUENCE [LARGE SCALE GENOMIC DNA]</scope>
    <source>
        <strain evidence="2 3">N1-10</strain>
    </source>
</reference>
<gene>
    <name evidence="2" type="ORF">ABUW04_15855</name>
</gene>
<name>A0ABV6XNA2_9ACTN</name>
<proteinExistence type="predicted"/>
<dbReference type="InterPro" id="IPR009081">
    <property type="entry name" value="PP-bd_ACP"/>
</dbReference>
<evidence type="ECO:0000259" key="1">
    <source>
        <dbReference type="PROSITE" id="PS50883"/>
    </source>
</evidence>
<evidence type="ECO:0000313" key="2">
    <source>
        <dbReference type="EMBL" id="MFC1439733.1"/>
    </source>
</evidence>
<dbReference type="Proteomes" id="UP001592581">
    <property type="component" value="Unassembled WGS sequence"/>
</dbReference>
<accession>A0ABV6XNA2</accession>
<dbReference type="Gene3D" id="1.10.1200.10">
    <property type="entry name" value="ACP-like"/>
    <property type="match status" value="1"/>
</dbReference>
<keyword evidence="3" id="KW-1185">Reference proteome</keyword>
<evidence type="ECO:0000313" key="3">
    <source>
        <dbReference type="Proteomes" id="UP001592581"/>
    </source>
</evidence>
<dbReference type="Pfam" id="PF00550">
    <property type="entry name" value="PP-binding"/>
    <property type="match status" value="1"/>
</dbReference>
<comment type="caution">
    <text evidence="2">The sequence shown here is derived from an EMBL/GenBank/DDBJ whole genome shotgun (WGS) entry which is preliminary data.</text>
</comment>
<dbReference type="EMBL" id="JBEUKS010000005">
    <property type="protein sequence ID" value="MFC1439733.1"/>
    <property type="molecule type" value="Genomic_DNA"/>
</dbReference>
<dbReference type="PROSITE" id="PS50883">
    <property type="entry name" value="EAL"/>
    <property type="match status" value="1"/>
</dbReference>
<dbReference type="SUPFAM" id="SSF47336">
    <property type="entry name" value="ACP-like"/>
    <property type="match status" value="1"/>
</dbReference>
<sequence length="82" mass="8795">MALSEREILEGLAEIVNEETGIPTHAVRLGQRFAEDLAIDGSQMAAIIQHIGDKFRVTVPADGAETFKKIGDTVAYIQAAQG</sequence>